<reference evidence="6" key="1">
    <citation type="submission" date="2020-04" db="EMBL/GenBank/DDBJ databases">
        <title>A desert anoxygenic phototrophic bacterium fixes CO2 using RubisCO under aerobic conditions.</title>
        <authorList>
            <person name="Tang K."/>
        </authorList>
    </citation>
    <scope>NUCLEOTIDE SEQUENCE [LARGE SCALE GENOMIC DNA]</scope>
    <source>
        <strain evidence="6">MIMtkB3</strain>
    </source>
</reference>
<dbReference type="SUPFAM" id="SSF74653">
    <property type="entry name" value="TolA/TonB C-terminal domain"/>
    <property type="match status" value="1"/>
</dbReference>
<dbReference type="InterPro" id="IPR037682">
    <property type="entry name" value="TonB_C"/>
</dbReference>
<dbReference type="GO" id="GO:0055085">
    <property type="term" value="P:transmembrane transport"/>
    <property type="evidence" value="ECO:0007669"/>
    <property type="project" value="InterPro"/>
</dbReference>
<dbReference type="Proteomes" id="UP000501891">
    <property type="component" value="Chromosome"/>
</dbReference>
<keyword evidence="4" id="KW-0472">Membrane</keyword>
<dbReference type="GO" id="GO:0016020">
    <property type="term" value="C:membrane"/>
    <property type="evidence" value="ECO:0007669"/>
    <property type="project" value="UniProtKB-SubCell"/>
</dbReference>
<evidence type="ECO:0000256" key="2">
    <source>
        <dbReference type="ARBA" id="ARBA00022692"/>
    </source>
</evidence>
<feature type="domain" description="TonB C-terminal" evidence="5">
    <location>
        <begin position="1"/>
        <end position="75"/>
    </location>
</feature>
<dbReference type="KEGG" id="acru:HHL28_04170"/>
<proteinExistence type="predicted"/>
<dbReference type="EMBL" id="CP051775">
    <property type="protein sequence ID" value="QJE72397.1"/>
    <property type="molecule type" value="Genomic_DNA"/>
</dbReference>
<evidence type="ECO:0000256" key="1">
    <source>
        <dbReference type="ARBA" id="ARBA00004167"/>
    </source>
</evidence>
<name>A0A858R4T6_9PROT</name>
<gene>
    <name evidence="6" type="ORF">HHL28_04170</name>
</gene>
<dbReference type="AlphaFoldDB" id="A0A858R4T6"/>
<evidence type="ECO:0000256" key="4">
    <source>
        <dbReference type="ARBA" id="ARBA00023136"/>
    </source>
</evidence>
<organism evidence="6 7">
    <name type="scientific">Aerophototrophica crusticola</name>
    <dbReference type="NCBI Taxonomy" id="1709002"/>
    <lineage>
        <taxon>Bacteria</taxon>
        <taxon>Pseudomonadati</taxon>
        <taxon>Pseudomonadota</taxon>
        <taxon>Alphaproteobacteria</taxon>
        <taxon>Rhodospirillales</taxon>
        <taxon>Rhodospirillaceae</taxon>
        <taxon>Aerophototrophica</taxon>
    </lineage>
</organism>
<dbReference type="PROSITE" id="PS52015">
    <property type="entry name" value="TONB_CTD"/>
    <property type="match status" value="1"/>
</dbReference>
<dbReference type="InterPro" id="IPR006260">
    <property type="entry name" value="TonB/TolA_C"/>
</dbReference>
<evidence type="ECO:0000313" key="6">
    <source>
        <dbReference type="EMBL" id="QJE72397.1"/>
    </source>
</evidence>
<keyword evidence="7" id="KW-1185">Reference proteome</keyword>
<dbReference type="Gene3D" id="3.30.1150.10">
    <property type="match status" value="1"/>
</dbReference>
<evidence type="ECO:0000256" key="3">
    <source>
        <dbReference type="ARBA" id="ARBA00022989"/>
    </source>
</evidence>
<accession>A0A858R4T6</accession>
<keyword evidence="2" id="KW-0812">Transmembrane</keyword>
<dbReference type="NCBIfam" id="TIGR01352">
    <property type="entry name" value="tonB_Cterm"/>
    <property type="match status" value="1"/>
</dbReference>
<protein>
    <submittedName>
        <fullName evidence="6">TonB family protein</fullName>
    </submittedName>
</protein>
<dbReference type="Pfam" id="PF03544">
    <property type="entry name" value="TonB_C"/>
    <property type="match status" value="1"/>
</dbReference>
<sequence>MRLRREGRVVVEFRVAQDGATQDLRVLEAEPAGLFEGAAMRYVAALRYTPSDVAGHPVQGRHRYIVRFELRGQHG</sequence>
<evidence type="ECO:0000313" key="7">
    <source>
        <dbReference type="Proteomes" id="UP000501891"/>
    </source>
</evidence>
<comment type="subcellular location">
    <subcellularLocation>
        <location evidence="1">Membrane</location>
        <topology evidence="1">Single-pass membrane protein</topology>
    </subcellularLocation>
</comment>
<evidence type="ECO:0000259" key="5">
    <source>
        <dbReference type="PROSITE" id="PS52015"/>
    </source>
</evidence>
<keyword evidence="3" id="KW-1133">Transmembrane helix</keyword>